<reference evidence="5 6" key="1">
    <citation type="submission" date="2023-10" db="EMBL/GenBank/DDBJ databases">
        <title>Psychrosphaera aquimaarina strain SW33 isolated from seawater.</title>
        <authorList>
            <person name="Bayburt H."/>
            <person name="Kim J.M."/>
            <person name="Choi B.J."/>
            <person name="Jeon C.O."/>
        </authorList>
    </citation>
    <scope>NUCLEOTIDE SEQUENCE [LARGE SCALE GENOMIC DNA]</scope>
    <source>
        <strain evidence="5 6">KCTC 52743</strain>
    </source>
</reference>
<dbReference type="EMBL" id="JAWCUA010000003">
    <property type="protein sequence ID" value="MDU0112468.1"/>
    <property type="molecule type" value="Genomic_DNA"/>
</dbReference>
<evidence type="ECO:0000259" key="4">
    <source>
        <dbReference type="PROSITE" id="PS51462"/>
    </source>
</evidence>
<dbReference type="GO" id="GO:0016787">
    <property type="term" value="F:hydrolase activity"/>
    <property type="evidence" value="ECO:0007669"/>
    <property type="project" value="UniProtKB-KW"/>
</dbReference>
<keyword evidence="2 3" id="KW-0378">Hydrolase</keyword>
<dbReference type="InterPro" id="IPR020476">
    <property type="entry name" value="Nudix_hydrolase"/>
</dbReference>
<evidence type="ECO:0000256" key="2">
    <source>
        <dbReference type="ARBA" id="ARBA00022801"/>
    </source>
</evidence>
<feature type="domain" description="Nudix hydrolase" evidence="4">
    <location>
        <begin position="47"/>
        <end position="181"/>
    </location>
</feature>
<dbReference type="PROSITE" id="PS51462">
    <property type="entry name" value="NUDIX"/>
    <property type="match status" value="1"/>
</dbReference>
<dbReference type="EC" id="3.6.1.-" evidence="5"/>
<dbReference type="PANTHER" id="PTHR11839:SF12">
    <property type="entry name" value="ADP COMPOUNDS HYDROLASE NUDE"/>
    <property type="match status" value="1"/>
</dbReference>
<dbReference type="Pfam" id="PF00293">
    <property type="entry name" value="NUDIX"/>
    <property type="match status" value="1"/>
</dbReference>
<evidence type="ECO:0000256" key="1">
    <source>
        <dbReference type="ARBA" id="ARBA00001946"/>
    </source>
</evidence>
<dbReference type="PROSITE" id="PS00893">
    <property type="entry name" value="NUDIX_BOX"/>
    <property type="match status" value="1"/>
</dbReference>
<accession>A0ABU3QYF3</accession>
<gene>
    <name evidence="5" type="primary">nudE</name>
    <name evidence="5" type="ORF">RT723_05520</name>
</gene>
<organism evidence="5 6">
    <name type="scientific">Psychrosphaera aquimarina</name>
    <dbReference type="NCBI Taxonomy" id="2044854"/>
    <lineage>
        <taxon>Bacteria</taxon>
        <taxon>Pseudomonadati</taxon>
        <taxon>Pseudomonadota</taxon>
        <taxon>Gammaproteobacteria</taxon>
        <taxon>Alteromonadales</taxon>
        <taxon>Pseudoalteromonadaceae</taxon>
        <taxon>Psychrosphaera</taxon>
    </lineage>
</organism>
<sequence length="190" mass="21598">MSEHTNNKKQQLPVIQNAELVAQSRLFKIEQLELEFSNGEQRTYERMKSSGRGAVMVVPIVSQDEFLLVSEYCAGTHSYELGFPKGLIDPGESPEQAANRELKEEIGFGAKRLVKLKTLSMAPSYFSSIMHIYIALDLYPESLVGDEPEPLEVVNWQWNNLEQLIDREDFTEARSVSALYLAKEKLTLIE</sequence>
<dbReference type="PANTHER" id="PTHR11839">
    <property type="entry name" value="UDP/ADP-SUGAR PYROPHOSPHATASE"/>
    <property type="match status" value="1"/>
</dbReference>
<proteinExistence type="inferred from homology"/>
<name>A0ABU3QYF3_9GAMM</name>
<comment type="caution">
    <text evidence="5">The sequence shown here is derived from an EMBL/GenBank/DDBJ whole genome shotgun (WGS) entry which is preliminary data.</text>
</comment>
<keyword evidence="6" id="KW-1185">Reference proteome</keyword>
<dbReference type="Proteomes" id="UP001257914">
    <property type="component" value="Unassembled WGS sequence"/>
</dbReference>
<dbReference type="InterPro" id="IPR000086">
    <property type="entry name" value="NUDIX_hydrolase_dom"/>
</dbReference>
<dbReference type="CDD" id="cd24156">
    <property type="entry name" value="NUDIX_ADPRase_NudE"/>
    <property type="match status" value="1"/>
</dbReference>
<evidence type="ECO:0000313" key="6">
    <source>
        <dbReference type="Proteomes" id="UP001257914"/>
    </source>
</evidence>
<dbReference type="Gene3D" id="3.90.79.10">
    <property type="entry name" value="Nucleoside Triphosphate Pyrophosphohydrolase"/>
    <property type="match status" value="1"/>
</dbReference>
<dbReference type="NCBIfam" id="NF008736">
    <property type="entry name" value="PRK11762.1"/>
    <property type="match status" value="1"/>
</dbReference>
<dbReference type="RefSeq" id="WP_315946189.1">
    <property type="nucleotide sequence ID" value="NZ_JAWCUA010000003.1"/>
</dbReference>
<dbReference type="InterPro" id="IPR020084">
    <property type="entry name" value="NUDIX_hydrolase_CS"/>
</dbReference>
<comment type="cofactor">
    <cofactor evidence="1">
        <name>Mg(2+)</name>
        <dbReference type="ChEBI" id="CHEBI:18420"/>
    </cofactor>
</comment>
<evidence type="ECO:0000313" key="5">
    <source>
        <dbReference type="EMBL" id="MDU0112468.1"/>
    </source>
</evidence>
<comment type="similarity">
    <text evidence="3">Belongs to the Nudix hydrolase family.</text>
</comment>
<dbReference type="InterPro" id="IPR015797">
    <property type="entry name" value="NUDIX_hydrolase-like_dom_sf"/>
</dbReference>
<evidence type="ECO:0000256" key="3">
    <source>
        <dbReference type="RuleBase" id="RU003476"/>
    </source>
</evidence>
<dbReference type="SUPFAM" id="SSF55811">
    <property type="entry name" value="Nudix"/>
    <property type="match status" value="1"/>
</dbReference>
<protein>
    <submittedName>
        <fullName evidence="5">ADP compounds hydrolase NudE</fullName>
        <ecNumber evidence="5">3.6.1.-</ecNumber>
    </submittedName>
</protein>
<dbReference type="PRINTS" id="PR00502">
    <property type="entry name" value="NUDIXFAMILY"/>
</dbReference>